<feature type="domain" description="CENP-V/GFA" evidence="5">
    <location>
        <begin position="1"/>
        <end position="100"/>
    </location>
</feature>
<dbReference type="Proteomes" id="UP000027100">
    <property type="component" value="Unassembled WGS sequence"/>
</dbReference>
<evidence type="ECO:0000256" key="4">
    <source>
        <dbReference type="ARBA" id="ARBA00023239"/>
    </source>
</evidence>
<dbReference type="PROSITE" id="PS51891">
    <property type="entry name" value="CENP_V_GFA"/>
    <property type="match status" value="1"/>
</dbReference>
<dbReference type="InterPro" id="IPR006913">
    <property type="entry name" value="CENP-V/GFA"/>
</dbReference>
<keyword evidence="7" id="KW-1185">Reference proteome</keyword>
<dbReference type="PATRIC" id="fig|1280954.3.peg.2748"/>
<dbReference type="GO" id="GO:0046872">
    <property type="term" value="F:metal ion binding"/>
    <property type="evidence" value="ECO:0007669"/>
    <property type="project" value="UniProtKB-KW"/>
</dbReference>
<keyword evidence="3" id="KW-0862">Zinc</keyword>
<dbReference type="InterPro" id="IPR011057">
    <property type="entry name" value="Mss4-like_sf"/>
</dbReference>
<gene>
    <name evidence="6" type="ORF">HPO_13572</name>
</gene>
<dbReference type="Pfam" id="PF04828">
    <property type="entry name" value="GFA"/>
    <property type="match status" value="1"/>
</dbReference>
<dbReference type="Gene3D" id="3.90.1590.10">
    <property type="entry name" value="glutathione-dependent formaldehyde- activating enzyme (gfa)"/>
    <property type="match status" value="1"/>
</dbReference>
<dbReference type="PANTHER" id="PTHR33337">
    <property type="entry name" value="GFA DOMAIN-CONTAINING PROTEIN"/>
    <property type="match status" value="1"/>
</dbReference>
<protein>
    <recommendedName>
        <fullName evidence="5">CENP-V/GFA domain-containing protein</fullName>
    </recommendedName>
</protein>
<dbReference type="EMBL" id="ARYM01000016">
    <property type="protein sequence ID" value="KCZ97698.1"/>
    <property type="molecule type" value="Genomic_DNA"/>
</dbReference>
<accession>A0A062VGN6</accession>
<evidence type="ECO:0000256" key="1">
    <source>
        <dbReference type="ARBA" id="ARBA00005495"/>
    </source>
</evidence>
<evidence type="ECO:0000313" key="6">
    <source>
        <dbReference type="EMBL" id="KCZ97698.1"/>
    </source>
</evidence>
<dbReference type="eggNOG" id="COG3791">
    <property type="taxonomic scope" value="Bacteria"/>
</dbReference>
<dbReference type="SUPFAM" id="SSF51316">
    <property type="entry name" value="Mss4-like"/>
    <property type="match status" value="1"/>
</dbReference>
<dbReference type="STRING" id="1280954.HPO_13572"/>
<dbReference type="PANTHER" id="PTHR33337:SF40">
    <property type="entry name" value="CENP-V_GFA DOMAIN-CONTAINING PROTEIN-RELATED"/>
    <property type="match status" value="1"/>
</dbReference>
<comment type="similarity">
    <text evidence="1">Belongs to the Gfa family.</text>
</comment>
<name>A0A062VGN6_9PROT</name>
<evidence type="ECO:0000256" key="3">
    <source>
        <dbReference type="ARBA" id="ARBA00022833"/>
    </source>
</evidence>
<evidence type="ECO:0000313" key="7">
    <source>
        <dbReference type="Proteomes" id="UP000027100"/>
    </source>
</evidence>
<proteinExistence type="inferred from homology"/>
<evidence type="ECO:0000259" key="5">
    <source>
        <dbReference type="PROSITE" id="PS51891"/>
    </source>
</evidence>
<dbReference type="GO" id="GO:0016846">
    <property type="term" value="F:carbon-sulfur lyase activity"/>
    <property type="evidence" value="ECO:0007669"/>
    <property type="project" value="InterPro"/>
</dbReference>
<dbReference type="AlphaFoldDB" id="A0A062VGN6"/>
<comment type="caution">
    <text evidence="6">The sequence shown here is derived from an EMBL/GenBank/DDBJ whole genome shotgun (WGS) entry which is preliminary data.</text>
</comment>
<keyword evidence="2" id="KW-0479">Metal-binding</keyword>
<organism evidence="6 7">
    <name type="scientific">Hyphomonas polymorpha PS728</name>
    <dbReference type="NCBI Taxonomy" id="1280954"/>
    <lineage>
        <taxon>Bacteria</taxon>
        <taxon>Pseudomonadati</taxon>
        <taxon>Pseudomonadota</taxon>
        <taxon>Alphaproteobacteria</taxon>
        <taxon>Hyphomonadales</taxon>
        <taxon>Hyphomonadaceae</taxon>
        <taxon>Hyphomonas</taxon>
    </lineage>
</organism>
<reference evidence="6 7" key="1">
    <citation type="journal article" date="2014" name="Antonie Van Leeuwenhoek">
        <title>Hyphomonas beringensis sp. nov. and Hyphomonas chukchiensis sp. nov., isolated from surface seawater of the Bering Sea and Chukchi Sea.</title>
        <authorList>
            <person name="Li C."/>
            <person name="Lai Q."/>
            <person name="Li G."/>
            <person name="Dong C."/>
            <person name="Wang J."/>
            <person name="Liao Y."/>
            <person name="Shao Z."/>
        </authorList>
    </citation>
    <scope>NUCLEOTIDE SEQUENCE [LARGE SCALE GENOMIC DNA]</scope>
    <source>
        <strain evidence="6 7">PS728</strain>
    </source>
</reference>
<evidence type="ECO:0000256" key="2">
    <source>
        <dbReference type="ARBA" id="ARBA00022723"/>
    </source>
</evidence>
<sequence>MRARCHCRECQYFTGGEGNDFIAMPEAGFRFTKGAPKGYTRPDFPGAATREFCPDCGTPLLTRSPALPGALILKVGALDNPAAFEGPQVILQTADAQPFHHIPEGVRAFPRFPGM</sequence>
<keyword evidence="4" id="KW-0456">Lyase</keyword>